<evidence type="ECO:0000256" key="7">
    <source>
        <dbReference type="PROSITE-ProRule" id="PRU00059"/>
    </source>
</evidence>
<evidence type="ECO:0000256" key="5">
    <source>
        <dbReference type="ARBA" id="ARBA00023049"/>
    </source>
</evidence>
<sequence length="457" mass="51677">MKPMLLVMLAGFVVVVANDRMRRNEFAATSSVQGVLEGTYSESVVESQAREDTRAARMEAAPSPNSVEGDMIMTLEQEEEYMVVQEATAENKTRIRRSGATAFKGWPNGTLVYTYAADVSSHTKLLFEKAIKKYKEKTGIQFVEAHDGSYVGTIQPLTVRQRGAGCYATLGCVGVNCGGFINLQKYACEVIGVMLHEIGHALGRFHEHTRSDRDNHIFVIRSNIRPGFEKNFEKRQWPIVAPYDSHSVMHYAALAYSRDGVSETIFPYNARDRLKMGRQSELTRLDAYSINAAYNLFECSSPENVWKRCRRGGVPNKHCTCDCLPTFSGPYCETFEKPTDCSQIHTRRSGTITSPGFPRRYPNNAHCTYVIECSEKSLVELRFKNFRLEAGNCWYDTLSIFMGVLESETYPDVYCGNFLQGQLLVSFDNVVIMDFKSDSGIRFPGFEVKYRCVPTYY</sequence>
<dbReference type="Proteomes" id="UP000694845">
    <property type="component" value="Unplaced"/>
</dbReference>
<dbReference type="PRINTS" id="PR00480">
    <property type="entry name" value="ASTACIN"/>
</dbReference>
<dbReference type="KEGG" id="aplc:110974351"/>
<keyword evidence="4 8" id="KW-0862">Zinc</keyword>
<dbReference type="GeneID" id="110974351"/>
<dbReference type="Gene3D" id="2.60.120.290">
    <property type="entry name" value="Spermadhesin, CUB domain"/>
    <property type="match status" value="1"/>
</dbReference>
<dbReference type="PANTHER" id="PTHR10127">
    <property type="entry name" value="DISCOIDIN, CUB, EGF, LAMININ , AND ZINC METALLOPROTEASE DOMAIN CONTAINING"/>
    <property type="match status" value="1"/>
</dbReference>
<evidence type="ECO:0000313" key="14">
    <source>
        <dbReference type="RefSeq" id="XP_022081621.1"/>
    </source>
</evidence>
<dbReference type="SUPFAM" id="SSF55486">
    <property type="entry name" value="Metalloproteases ('zincins'), catalytic domain"/>
    <property type="match status" value="1"/>
</dbReference>
<proteinExistence type="predicted"/>
<dbReference type="OMA" id="KCTSCLW"/>
<dbReference type="PROSITE" id="PS01180">
    <property type="entry name" value="CUB"/>
    <property type="match status" value="1"/>
</dbReference>
<keyword evidence="1 8" id="KW-0645">Protease</keyword>
<dbReference type="Gene3D" id="3.40.390.10">
    <property type="entry name" value="Collagenase (Catalytic Domain)"/>
    <property type="match status" value="1"/>
</dbReference>
<name>A0A8B7XNJ1_ACAPL</name>
<feature type="binding site" evidence="8">
    <location>
        <position position="200"/>
    </location>
    <ligand>
        <name>Zn(2+)</name>
        <dbReference type="ChEBI" id="CHEBI:29105"/>
        <note>catalytic</note>
    </ligand>
</feature>
<evidence type="ECO:0000256" key="2">
    <source>
        <dbReference type="ARBA" id="ARBA00022723"/>
    </source>
</evidence>
<dbReference type="EC" id="3.4.24.-" evidence="9"/>
<dbReference type="SMART" id="SM00235">
    <property type="entry name" value="ZnMc"/>
    <property type="match status" value="1"/>
</dbReference>
<accession>A0A8B7XNJ1</accession>
<dbReference type="InterPro" id="IPR001506">
    <property type="entry name" value="Peptidase_M12A"/>
</dbReference>
<protein>
    <recommendedName>
        <fullName evidence="9">Metalloendopeptidase</fullName>
        <ecNumber evidence="9">3.4.24.-</ecNumber>
    </recommendedName>
</protein>
<comment type="cofactor">
    <cofactor evidence="8 9">
        <name>Zn(2+)</name>
        <dbReference type="ChEBI" id="CHEBI:29105"/>
    </cofactor>
    <text evidence="8 9">Binds 1 zinc ion per subunit.</text>
</comment>
<dbReference type="GO" id="GO:0004222">
    <property type="term" value="F:metalloendopeptidase activity"/>
    <property type="evidence" value="ECO:0007669"/>
    <property type="project" value="UniProtKB-UniRule"/>
</dbReference>
<keyword evidence="5 8" id="KW-0482">Metalloprotease</keyword>
<comment type="caution">
    <text evidence="7">Lacks conserved residue(s) required for the propagation of feature annotation.</text>
</comment>
<dbReference type="PANTHER" id="PTHR10127:SF780">
    <property type="entry name" value="METALLOENDOPEPTIDASE"/>
    <property type="match status" value="1"/>
</dbReference>
<dbReference type="FunFam" id="2.60.120.290:FF:000005">
    <property type="entry name" value="Procollagen C-endopeptidase enhancer 1"/>
    <property type="match status" value="1"/>
</dbReference>
<dbReference type="Pfam" id="PF01400">
    <property type="entry name" value="Astacin"/>
    <property type="match status" value="1"/>
</dbReference>
<dbReference type="SUPFAM" id="SSF49854">
    <property type="entry name" value="Spermadhesin, CUB domain"/>
    <property type="match status" value="1"/>
</dbReference>
<evidence type="ECO:0000256" key="3">
    <source>
        <dbReference type="ARBA" id="ARBA00022801"/>
    </source>
</evidence>
<feature type="signal peptide" evidence="9">
    <location>
        <begin position="1"/>
        <end position="17"/>
    </location>
</feature>
<dbReference type="InterPro" id="IPR035914">
    <property type="entry name" value="Sperma_CUB_dom_sf"/>
</dbReference>
<keyword evidence="2 8" id="KW-0479">Metal-binding</keyword>
<feature type="disulfide bond" evidence="8">
    <location>
        <begin position="166"/>
        <end position="188"/>
    </location>
</feature>
<feature type="binding site" evidence="8">
    <location>
        <position position="196"/>
    </location>
    <ligand>
        <name>Zn(2+)</name>
        <dbReference type="ChEBI" id="CHEBI:29105"/>
        <note>catalytic</note>
    </ligand>
</feature>
<gene>
    <name evidence="14" type="primary">LOC110974351</name>
</gene>
<evidence type="ECO:0000256" key="1">
    <source>
        <dbReference type="ARBA" id="ARBA00022670"/>
    </source>
</evidence>
<dbReference type="RefSeq" id="XP_022081621.1">
    <property type="nucleotide sequence ID" value="XM_022225929.1"/>
</dbReference>
<keyword evidence="13" id="KW-1185">Reference proteome</keyword>
<reference evidence="14" key="1">
    <citation type="submission" date="2025-08" db="UniProtKB">
        <authorList>
            <consortium name="RefSeq"/>
        </authorList>
    </citation>
    <scope>IDENTIFICATION</scope>
</reference>
<evidence type="ECO:0000256" key="4">
    <source>
        <dbReference type="ARBA" id="ARBA00022833"/>
    </source>
</evidence>
<feature type="compositionally biased region" description="Basic and acidic residues" evidence="10">
    <location>
        <begin position="48"/>
        <end position="57"/>
    </location>
</feature>
<dbReference type="PROSITE" id="PS51864">
    <property type="entry name" value="ASTACIN"/>
    <property type="match status" value="1"/>
</dbReference>
<dbReference type="CDD" id="cd00041">
    <property type="entry name" value="CUB"/>
    <property type="match status" value="1"/>
</dbReference>
<evidence type="ECO:0000259" key="11">
    <source>
        <dbReference type="PROSITE" id="PS01180"/>
    </source>
</evidence>
<evidence type="ECO:0000256" key="8">
    <source>
        <dbReference type="PROSITE-ProRule" id="PRU01211"/>
    </source>
</evidence>
<feature type="active site" evidence="8">
    <location>
        <position position="197"/>
    </location>
</feature>
<keyword evidence="9" id="KW-0732">Signal</keyword>
<dbReference type="GO" id="GO:0006508">
    <property type="term" value="P:proteolysis"/>
    <property type="evidence" value="ECO:0007669"/>
    <property type="project" value="UniProtKB-KW"/>
</dbReference>
<feature type="region of interest" description="Disordered" evidence="10">
    <location>
        <begin position="46"/>
        <end position="67"/>
    </location>
</feature>
<dbReference type="InterPro" id="IPR000859">
    <property type="entry name" value="CUB_dom"/>
</dbReference>
<dbReference type="GO" id="GO:0008270">
    <property type="term" value="F:zinc ion binding"/>
    <property type="evidence" value="ECO:0007669"/>
    <property type="project" value="UniProtKB-UniRule"/>
</dbReference>
<feature type="chain" id="PRO_5034274747" description="Metalloendopeptidase" evidence="9">
    <location>
        <begin position="18"/>
        <end position="457"/>
    </location>
</feature>
<evidence type="ECO:0000256" key="10">
    <source>
        <dbReference type="SAM" id="MobiDB-lite"/>
    </source>
</evidence>
<feature type="domain" description="CUB" evidence="11">
    <location>
        <begin position="341"/>
        <end position="453"/>
    </location>
</feature>
<keyword evidence="6 8" id="KW-1015">Disulfide bond</keyword>
<dbReference type="AlphaFoldDB" id="A0A8B7XNJ1"/>
<feature type="domain" description="Peptidase M12A" evidence="12">
    <location>
        <begin position="101"/>
        <end position="300"/>
    </location>
</feature>
<dbReference type="OrthoDB" id="291007at2759"/>
<dbReference type="Pfam" id="PF00431">
    <property type="entry name" value="CUB"/>
    <property type="match status" value="1"/>
</dbReference>
<dbReference type="InterPro" id="IPR024079">
    <property type="entry name" value="MetalloPept_cat_dom_sf"/>
</dbReference>
<feature type="binding site" evidence="8">
    <location>
        <position position="206"/>
    </location>
    <ligand>
        <name>Zn(2+)</name>
        <dbReference type="ChEBI" id="CHEBI:29105"/>
        <note>catalytic</note>
    </ligand>
</feature>
<evidence type="ECO:0000256" key="6">
    <source>
        <dbReference type="ARBA" id="ARBA00023157"/>
    </source>
</evidence>
<organism evidence="13 14">
    <name type="scientific">Acanthaster planci</name>
    <name type="common">Crown-of-thorns starfish</name>
    <dbReference type="NCBI Taxonomy" id="133434"/>
    <lineage>
        <taxon>Eukaryota</taxon>
        <taxon>Metazoa</taxon>
        <taxon>Echinodermata</taxon>
        <taxon>Eleutherozoa</taxon>
        <taxon>Asterozoa</taxon>
        <taxon>Asteroidea</taxon>
        <taxon>Valvatacea</taxon>
        <taxon>Valvatida</taxon>
        <taxon>Acanthasteridae</taxon>
        <taxon>Acanthaster</taxon>
    </lineage>
</organism>
<evidence type="ECO:0000259" key="12">
    <source>
        <dbReference type="PROSITE" id="PS51864"/>
    </source>
</evidence>
<dbReference type="InterPro" id="IPR006026">
    <property type="entry name" value="Peptidase_Metallo"/>
</dbReference>
<evidence type="ECO:0000313" key="13">
    <source>
        <dbReference type="Proteomes" id="UP000694845"/>
    </source>
</evidence>
<evidence type="ECO:0000256" key="9">
    <source>
        <dbReference type="RuleBase" id="RU361183"/>
    </source>
</evidence>
<dbReference type="SMART" id="SM00042">
    <property type="entry name" value="CUB"/>
    <property type="match status" value="1"/>
</dbReference>
<keyword evidence="3 8" id="KW-0378">Hydrolase</keyword>